<evidence type="ECO:0000313" key="3">
    <source>
        <dbReference type="EMBL" id="KAE9030984.1"/>
    </source>
</evidence>
<dbReference type="EMBL" id="QXGC01000016">
    <property type="protein sequence ID" value="KAE9255088.1"/>
    <property type="molecule type" value="Genomic_DNA"/>
</dbReference>
<accession>A0A6A3MQC2</accession>
<dbReference type="EMBL" id="QXFW01000007">
    <property type="protein sequence ID" value="KAE9030984.1"/>
    <property type="molecule type" value="Genomic_DNA"/>
</dbReference>
<evidence type="ECO:0000256" key="2">
    <source>
        <dbReference type="SAM" id="MobiDB-lite"/>
    </source>
</evidence>
<keyword evidence="1" id="KW-0175">Coiled coil</keyword>
<evidence type="ECO:0000313" key="5">
    <source>
        <dbReference type="Proteomes" id="UP000460718"/>
    </source>
</evidence>
<dbReference type="Proteomes" id="UP000476176">
    <property type="component" value="Unassembled WGS sequence"/>
</dbReference>
<reference evidence="5 6" key="1">
    <citation type="submission" date="2018-09" db="EMBL/GenBank/DDBJ databases">
        <title>Genomic investigation of the strawberry pathogen Phytophthora fragariae indicates pathogenicity is determined by transcriptional variation in three key races.</title>
        <authorList>
            <person name="Adams T.M."/>
            <person name="Armitage A.D."/>
            <person name="Sobczyk M.K."/>
            <person name="Bates H.J."/>
            <person name="Dunwell J.M."/>
            <person name="Nellist C.F."/>
            <person name="Harrison R.J."/>
        </authorList>
    </citation>
    <scope>NUCLEOTIDE SEQUENCE [LARGE SCALE GENOMIC DNA]</scope>
    <source>
        <strain evidence="4 6">BC-23</strain>
        <strain evidence="3 5">SCRP245</strain>
    </source>
</reference>
<dbReference type="Proteomes" id="UP000460718">
    <property type="component" value="Unassembled WGS sequence"/>
</dbReference>
<feature type="region of interest" description="Disordered" evidence="2">
    <location>
        <begin position="19"/>
        <end position="46"/>
    </location>
</feature>
<evidence type="ECO:0000256" key="1">
    <source>
        <dbReference type="SAM" id="Coils"/>
    </source>
</evidence>
<evidence type="ECO:0000313" key="4">
    <source>
        <dbReference type="EMBL" id="KAE9255088.1"/>
    </source>
</evidence>
<proteinExistence type="predicted"/>
<gene>
    <name evidence="4" type="ORF">PF004_g751</name>
    <name evidence="3" type="ORF">PF011_g335</name>
</gene>
<dbReference type="AlphaFoldDB" id="A0A6A3MQC2"/>
<feature type="compositionally biased region" description="Polar residues" evidence="2">
    <location>
        <begin position="28"/>
        <end position="37"/>
    </location>
</feature>
<name>A0A6A3MQC2_9STRA</name>
<protein>
    <submittedName>
        <fullName evidence="3">Uncharacterized protein</fullName>
    </submittedName>
</protein>
<feature type="coiled-coil region" evidence="1">
    <location>
        <begin position="238"/>
        <end position="265"/>
    </location>
</feature>
<sequence>MTQRDIWRHIVKKKYFMQPGPPIHGESNVKTSSTSQLEAPALSSAAHVCEKTTGSGRKLHLEDDNGSTWFTASRQATSWFSHLSNRPRANGPRKGIVKQFTFVAGAGISVARAQALRFLSGDEFTPEPEVIEDQKLFMKATKNARQQDFKEVTDELPIYDQFTFEFYIYLAPAQRATEGLRRATADRVRAAAAEIAAIQEREGRRFGPIASHHLAVHVARQPEGAPIAVPDANTTQQAIALDRAAAALSDEHDEIEEDAVEIEVELFGAWVKVRVKRSTLRTALRLPQHDIFSRGIFHGFQPEAMMPQGTVVPNSDHAAPANDE</sequence>
<organism evidence="3 5">
    <name type="scientific">Phytophthora fragariae</name>
    <dbReference type="NCBI Taxonomy" id="53985"/>
    <lineage>
        <taxon>Eukaryota</taxon>
        <taxon>Sar</taxon>
        <taxon>Stramenopiles</taxon>
        <taxon>Oomycota</taxon>
        <taxon>Peronosporomycetes</taxon>
        <taxon>Peronosporales</taxon>
        <taxon>Peronosporaceae</taxon>
        <taxon>Phytophthora</taxon>
    </lineage>
</organism>
<comment type="caution">
    <text evidence="3">The sequence shown here is derived from an EMBL/GenBank/DDBJ whole genome shotgun (WGS) entry which is preliminary data.</text>
</comment>
<evidence type="ECO:0000313" key="6">
    <source>
        <dbReference type="Proteomes" id="UP000476176"/>
    </source>
</evidence>